<dbReference type="PROSITE" id="PS00198">
    <property type="entry name" value="4FE4S_FER_1"/>
    <property type="match status" value="1"/>
</dbReference>
<evidence type="ECO:0000313" key="7">
    <source>
        <dbReference type="EMBL" id="KXB03714.1"/>
    </source>
</evidence>
<evidence type="ECO:0000256" key="2">
    <source>
        <dbReference type="ARBA" id="ARBA00022723"/>
    </source>
</evidence>
<keyword evidence="3" id="KW-0677">Repeat</keyword>
<dbReference type="Gene3D" id="3.30.70.3270">
    <property type="match status" value="1"/>
</dbReference>
<dbReference type="InterPro" id="IPR010226">
    <property type="entry name" value="NADH_quinone_OxRdtase_chainI"/>
</dbReference>
<dbReference type="AlphaFoldDB" id="A0A133VBD9"/>
<dbReference type="GO" id="GO:0009060">
    <property type="term" value="P:aerobic respiration"/>
    <property type="evidence" value="ECO:0007669"/>
    <property type="project" value="TreeGrafter"/>
</dbReference>
<protein>
    <recommendedName>
        <fullName evidence="6">4Fe-4S ferredoxin-type domain-containing protein</fullName>
    </recommendedName>
</protein>
<evidence type="ECO:0000259" key="6">
    <source>
        <dbReference type="PROSITE" id="PS51379"/>
    </source>
</evidence>
<dbReference type="GO" id="GO:0003954">
    <property type="term" value="F:NADH dehydrogenase activity"/>
    <property type="evidence" value="ECO:0007669"/>
    <property type="project" value="TreeGrafter"/>
</dbReference>
<dbReference type="GO" id="GO:0016020">
    <property type="term" value="C:membrane"/>
    <property type="evidence" value="ECO:0007669"/>
    <property type="project" value="InterPro"/>
</dbReference>
<dbReference type="SUPFAM" id="SSF54862">
    <property type="entry name" value="4Fe-4S ferredoxins"/>
    <property type="match status" value="1"/>
</dbReference>
<dbReference type="PANTHER" id="PTHR10849">
    <property type="entry name" value="NADH DEHYDROGENASE UBIQUINONE IRON-SULFUR PROTEIN 8, MITOCHONDRIAL"/>
    <property type="match status" value="1"/>
</dbReference>
<feature type="domain" description="4Fe-4S ferredoxin-type" evidence="6">
    <location>
        <begin position="33"/>
        <end position="62"/>
    </location>
</feature>
<keyword evidence="5" id="KW-0411">Iron-sulfur</keyword>
<dbReference type="EMBL" id="LHXZ01000005">
    <property type="protein sequence ID" value="KXB03714.1"/>
    <property type="molecule type" value="Genomic_DNA"/>
</dbReference>
<name>A0A133VBD9_9EURY</name>
<evidence type="ECO:0000256" key="3">
    <source>
        <dbReference type="ARBA" id="ARBA00022737"/>
    </source>
</evidence>
<dbReference type="GO" id="GO:0046872">
    <property type="term" value="F:metal ion binding"/>
    <property type="evidence" value="ECO:0007669"/>
    <property type="project" value="UniProtKB-KW"/>
</dbReference>
<dbReference type="InterPro" id="IPR017896">
    <property type="entry name" value="4Fe4S_Fe-S-bd"/>
</dbReference>
<evidence type="ECO:0000313" key="8">
    <source>
        <dbReference type="Proteomes" id="UP000070565"/>
    </source>
</evidence>
<keyword evidence="4" id="KW-0408">Iron</keyword>
<organism evidence="7 8">
    <name type="scientific">candidate division MSBL1 archaeon SCGC-AAA261F19</name>
    <dbReference type="NCBI Taxonomy" id="1698275"/>
    <lineage>
        <taxon>Archaea</taxon>
        <taxon>Methanobacteriati</taxon>
        <taxon>Methanobacteriota</taxon>
        <taxon>candidate division MSBL1</taxon>
    </lineage>
</organism>
<comment type="caution">
    <text evidence="7">The sequence shown here is derived from an EMBL/GenBank/DDBJ whole genome shotgun (WGS) entry which is preliminary data.</text>
</comment>
<dbReference type="FunFam" id="3.30.70.3270:FF:000014">
    <property type="entry name" value="NADH dehydrogenase subunit I (NuoI)"/>
    <property type="match status" value="1"/>
</dbReference>
<feature type="domain" description="4Fe-4S ferredoxin-type" evidence="6">
    <location>
        <begin position="65"/>
        <end position="94"/>
    </location>
</feature>
<dbReference type="Proteomes" id="UP000070565">
    <property type="component" value="Unassembled WGS sequence"/>
</dbReference>
<dbReference type="PROSITE" id="PS51379">
    <property type="entry name" value="4FE4S_FER_2"/>
    <property type="match status" value="2"/>
</dbReference>
<evidence type="ECO:0000256" key="5">
    <source>
        <dbReference type="ARBA" id="ARBA00023014"/>
    </source>
</evidence>
<evidence type="ECO:0000256" key="1">
    <source>
        <dbReference type="ARBA" id="ARBA00022485"/>
    </source>
</evidence>
<proteinExistence type="predicted"/>
<gene>
    <name evidence="7" type="ORF">AKJ45_00840</name>
</gene>
<dbReference type="GO" id="GO:0051539">
    <property type="term" value="F:4 iron, 4 sulfur cluster binding"/>
    <property type="evidence" value="ECO:0007669"/>
    <property type="project" value="UniProtKB-KW"/>
</dbReference>
<keyword evidence="1" id="KW-0004">4Fe-4S</keyword>
<accession>A0A133VBD9</accession>
<reference evidence="7 8" key="1">
    <citation type="journal article" date="2016" name="Sci. Rep.">
        <title>Metabolic traits of an uncultured archaeal lineage -MSBL1- from brine pools of the Red Sea.</title>
        <authorList>
            <person name="Mwirichia R."/>
            <person name="Alam I."/>
            <person name="Rashid M."/>
            <person name="Vinu M."/>
            <person name="Ba-Alawi W."/>
            <person name="Anthony Kamau A."/>
            <person name="Kamanda Ngugi D."/>
            <person name="Goker M."/>
            <person name="Klenk H.P."/>
            <person name="Bajic V."/>
            <person name="Stingl U."/>
        </authorList>
    </citation>
    <scope>NUCLEOTIDE SEQUENCE [LARGE SCALE GENOMIC DNA]</scope>
    <source>
        <strain evidence="7">SCGC-AAA261F19</strain>
    </source>
</reference>
<sequence>MKAIATGFKYLFSKRQTCPYPEARQKLGRRYRGMIELNQGRCVSCAMCAMVCPANAIKMKANGKEMPSLDYARCIFCGFCVEACPANALGHKSLHDLAYLDYKKQQFAPKRLSKAGKDPYEIPEGEVRVKIDERRGLIYE</sequence>
<keyword evidence="8" id="KW-1185">Reference proteome</keyword>
<dbReference type="Pfam" id="PF12838">
    <property type="entry name" value="Fer4_7"/>
    <property type="match status" value="1"/>
</dbReference>
<evidence type="ECO:0000256" key="4">
    <source>
        <dbReference type="ARBA" id="ARBA00023004"/>
    </source>
</evidence>
<dbReference type="InterPro" id="IPR017900">
    <property type="entry name" value="4Fe4S_Fe_S_CS"/>
</dbReference>
<dbReference type="PANTHER" id="PTHR10849:SF35">
    <property type="entry name" value="FORMATE HYDROGENLYASE SUBUNIT 6-RELATED"/>
    <property type="match status" value="1"/>
</dbReference>
<keyword evidence="2" id="KW-0479">Metal-binding</keyword>